<name>A0AAD5K0V0_9FUNG</name>
<dbReference type="GO" id="GO:0016491">
    <property type="term" value="F:oxidoreductase activity"/>
    <property type="evidence" value="ECO:0007669"/>
    <property type="project" value="TreeGrafter"/>
</dbReference>
<accession>A0AAD5K0V0</accession>
<dbReference type="Proteomes" id="UP001209540">
    <property type="component" value="Unassembled WGS sequence"/>
</dbReference>
<dbReference type="InterPro" id="IPR036291">
    <property type="entry name" value="NAD(P)-bd_dom_sf"/>
</dbReference>
<dbReference type="PANTHER" id="PTHR43677:SF3">
    <property type="entry name" value="PROSTAGLANDIN REDUCTASE 3"/>
    <property type="match status" value="1"/>
</dbReference>
<gene>
    <name evidence="2" type="ORF">BDA99DRAFT_508403</name>
</gene>
<dbReference type="EMBL" id="JAIXMP010000012">
    <property type="protein sequence ID" value="KAI9264095.1"/>
    <property type="molecule type" value="Genomic_DNA"/>
</dbReference>
<dbReference type="InterPro" id="IPR013149">
    <property type="entry name" value="ADH-like_C"/>
</dbReference>
<evidence type="ECO:0000313" key="2">
    <source>
        <dbReference type="EMBL" id="KAI9264095.1"/>
    </source>
</evidence>
<proteinExistence type="predicted"/>
<organism evidence="2 3">
    <name type="scientific">Phascolomyces articulosus</name>
    <dbReference type="NCBI Taxonomy" id="60185"/>
    <lineage>
        <taxon>Eukaryota</taxon>
        <taxon>Fungi</taxon>
        <taxon>Fungi incertae sedis</taxon>
        <taxon>Mucoromycota</taxon>
        <taxon>Mucoromycotina</taxon>
        <taxon>Mucoromycetes</taxon>
        <taxon>Mucorales</taxon>
        <taxon>Lichtheimiaceae</taxon>
        <taxon>Phascolomyces</taxon>
    </lineage>
</organism>
<dbReference type="InterPro" id="IPR051397">
    <property type="entry name" value="Zn-ADH-like_protein"/>
</dbReference>
<dbReference type="AlphaFoldDB" id="A0AAD5K0V0"/>
<evidence type="ECO:0000313" key="3">
    <source>
        <dbReference type="Proteomes" id="UP001209540"/>
    </source>
</evidence>
<keyword evidence="3" id="KW-1185">Reference proteome</keyword>
<evidence type="ECO:0000259" key="1">
    <source>
        <dbReference type="Pfam" id="PF00107"/>
    </source>
</evidence>
<reference evidence="2" key="1">
    <citation type="journal article" date="2022" name="IScience">
        <title>Evolution of zygomycete secretomes and the origins of terrestrial fungal ecologies.</title>
        <authorList>
            <person name="Chang Y."/>
            <person name="Wang Y."/>
            <person name="Mondo S."/>
            <person name="Ahrendt S."/>
            <person name="Andreopoulos W."/>
            <person name="Barry K."/>
            <person name="Beard J."/>
            <person name="Benny G.L."/>
            <person name="Blankenship S."/>
            <person name="Bonito G."/>
            <person name="Cuomo C."/>
            <person name="Desiro A."/>
            <person name="Gervers K.A."/>
            <person name="Hundley H."/>
            <person name="Kuo A."/>
            <person name="LaButti K."/>
            <person name="Lang B.F."/>
            <person name="Lipzen A."/>
            <person name="O'Donnell K."/>
            <person name="Pangilinan J."/>
            <person name="Reynolds N."/>
            <person name="Sandor L."/>
            <person name="Smith M.E."/>
            <person name="Tsang A."/>
            <person name="Grigoriev I.V."/>
            <person name="Stajich J.E."/>
            <person name="Spatafora J.W."/>
        </authorList>
    </citation>
    <scope>NUCLEOTIDE SEQUENCE</scope>
    <source>
        <strain evidence="2">RSA 2281</strain>
    </source>
</reference>
<dbReference type="SUPFAM" id="SSF51735">
    <property type="entry name" value="NAD(P)-binding Rossmann-fold domains"/>
    <property type="match status" value="1"/>
</dbReference>
<protein>
    <recommendedName>
        <fullName evidence="1">Alcohol dehydrogenase-like C-terminal domain-containing protein</fullName>
    </recommendedName>
</protein>
<dbReference type="PANTHER" id="PTHR43677">
    <property type="entry name" value="SHORT-CHAIN DEHYDROGENASE/REDUCTASE"/>
    <property type="match status" value="1"/>
</dbReference>
<comment type="caution">
    <text evidence="2">The sequence shown here is derived from an EMBL/GenBank/DDBJ whole genome shotgun (WGS) entry which is preliminary data.</text>
</comment>
<dbReference type="GO" id="GO:0005739">
    <property type="term" value="C:mitochondrion"/>
    <property type="evidence" value="ECO:0007669"/>
    <property type="project" value="TreeGrafter"/>
</dbReference>
<dbReference type="Gene3D" id="3.40.50.720">
    <property type="entry name" value="NAD(P)-binding Rossmann-like Domain"/>
    <property type="match status" value="1"/>
</dbReference>
<reference evidence="2" key="2">
    <citation type="submission" date="2023-02" db="EMBL/GenBank/DDBJ databases">
        <authorList>
            <consortium name="DOE Joint Genome Institute"/>
            <person name="Mondo S.J."/>
            <person name="Chang Y."/>
            <person name="Wang Y."/>
            <person name="Ahrendt S."/>
            <person name="Andreopoulos W."/>
            <person name="Barry K."/>
            <person name="Beard J."/>
            <person name="Benny G.L."/>
            <person name="Blankenship S."/>
            <person name="Bonito G."/>
            <person name="Cuomo C."/>
            <person name="Desiro A."/>
            <person name="Gervers K.A."/>
            <person name="Hundley H."/>
            <person name="Kuo A."/>
            <person name="LaButti K."/>
            <person name="Lang B.F."/>
            <person name="Lipzen A."/>
            <person name="O'Donnell K."/>
            <person name="Pangilinan J."/>
            <person name="Reynolds N."/>
            <person name="Sandor L."/>
            <person name="Smith M.W."/>
            <person name="Tsang A."/>
            <person name="Grigoriev I.V."/>
            <person name="Stajich J.E."/>
            <person name="Spatafora J.W."/>
        </authorList>
    </citation>
    <scope>NUCLEOTIDE SEQUENCE</scope>
    <source>
        <strain evidence="2">RSA 2281</strain>
    </source>
</reference>
<feature type="domain" description="Alcohol dehydrogenase-like C-terminal" evidence="1">
    <location>
        <begin position="1"/>
        <end position="47"/>
    </location>
</feature>
<sequence length="58" mass="6705">MGCDRVINYKKEDFKTILKKEYPKGVDIVFENVGGSSFTTCLNSIEKTHEHDPISFFF</sequence>
<dbReference type="Pfam" id="PF00107">
    <property type="entry name" value="ADH_zinc_N"/>
    <property type="match status" value="1"/>
</dbReference>